<dbReference type="SUPFAM" id="SSF55681">
    <property type="entry name" value="Class II aaRS and biotin synthetases"/>
    <property type="match status" value="1"/>
</dbReference>
<keyword evidence="3" id="KW-1185">Reference proteome</keyword>
<organism evidence="2 3">
    <name type="scientific">Hankyongella ginsenosidimutans</name>
    <dbReference type="NCBI Taxonomy" id="1763828"/>
    <lineage>
        <taxon>Bacteria</taxon>
        <taxon>Pseudomonadati</taxon>
        <taxon>Pseudomonadota</taxon>
        <taxon>Alphaproteobacteria</taxon>
        <taxon>Sphingomonadales</taxon>
        <taxon>Sphingomonadaceae</taxon>
        <taxon>Hankyongella</taxon>
    </lineage>
</organism>
<dbReference type="PROSITE" id="PS51733">
    <property type="entry name" value="BPL_LPL_CATALYTIC"/>
    <property type="match status" value="1"/>
</dbReference>
<dbReference type="InterPro" id="IPR004143">
    <property type="entry name" value="BPL_LPL_catalytic"/>
</dbReference>
<dbReference type="AlphaFoldDB" id="A0A4D7CC78"/>
<proteinExistence type="predicted"/>
<dbReference type="InterPro" id="IPR045864">
    <property type="entry name" value="aa-tRNA-synth_II/BPL/LPL"/>
</dbReference>
<protein>
    <recommendedName>
        <fullName evidence="1">BPL/LPL catalytic domain-containing protein</fullName>
    </recommendedName>
</protein>
<dbReference type="PANTHER" id="PTHR43679">
    <property type="entry name" value="OCTANOYLTRANSFERASE LIPM-RELATED"/>
    <property type="match status" value="1"/>
</dbReference>
<feature type="domain" description="BPL/LPL catalytic" evidence="1">
    <location>
        <begin position="1"/>
        <end position="166"/>
    </location>
</feature>
<dbReference type="Pfam" id="PF21948">
    <property type="entry name" value="LplA-B_cat"/>
    <property type="match status" value="1"/>
</dbReference>
<reference evidence="3" key="1">
    <citation type="submission" date="2019-04" db="EMBL/GenBank/DDBJ databases">
        <title>Complete genome sequence of Sphingomonas sp. W1-2-3.</title>
        <authorList>
            <person name="Im W.T."/>
        </authorList>
    </citation>
    <scope>NUCLEOTIDE SEQUENCE [LARGE SCALE GENOMIC DNA]</scope>
    <source>
        <strain evidence="3">W1-2-3</strain>
    </source>
</reference>
<dbReference type="Gene3D" id="3.30.930.10">
    <property type="entry name" value="Bira Bifunctional Protein, Domain 2"/>
    <property type="match status" value="1"/>
</dbReference>
<dbReference type="KEGG" id="hgn:E6W36_11325"/>
<dbReference type="InterPro" id="IPR050664">
    <property type="entry name" value="Octanoyltrans_LipM/LipL"/>
</dbReference>
<dbReference type="Proteomes" id="UP000298714">
    <property type="component" value="Chromosome"/>
</dbReference>
<evidence type="ECO:0000313" key="3">
    <source>
        <dbReference type="Proteomes" id="UP000298714"/>
    </source>
</evidence>
<evidence type="ECO:0000313" key="2">
    <source>
        <dbReference type="EMBL" id="QCI79882.1"/>
    </source>
</evidence>
<accession>A0A4D7CC78</accession>
<dbReference type="EMBL" id="CP039704">
    <property type="protein sequence ID" value="QCI79882.1"/>
    <property type="molecule type" value="Genomic_DNA"/>
</dbReference>
<evidence type="ECO:0000259" key="1">
    <source>
        <dbReference type="PROSITE" id="PS51733"/>
    </source>
</evidence>
<sequence>MVSRRDTRLPGFAEGAAWVESTYGLPVVMRATGGTAVLQGPDVLTLSLAFEPETQDINAAYGELLAVIAAAVAPFATEPALAAVPGAYCDGAHNIVAAGRKLAGTAQRRRRGARPAVLVHAVVSMFDDLVRSTDIINGFTLLLARRAPTRPMPASICRMRPMRVGR</sequence>
<gene>
    <name evidence="2" type="ORF">E6W36_11325</name>
</gene>
<dbReference type="PANTHER" id="PTHR43679:SF2">
    <property type="entry name" value="OCTANOYL-[GCVH]:PROTEIN N-OCTANOYLTRANSFERASE"/>
    <property type="match status" value="1"/>
</dbReference>
<name>A0A4D7CC78_9SPHN</name>